<dbReference type="AlphaFoldDB" id="A0A1F7U429"/>
<dbReference type="Proteomes" id="UP000176303">
    <property type="component" value="Unassembled WGS sequence"/>
</dbReference>
<feature type="domain" description="DNA helicase Holliday junction RuvA type" evidence="7">
    <location>
        <begin position="1"/>
        <end position="61"/>
    </location>
</feature>
<reference evidence="9 10" key="1">
    <citation type="journal article" date="2016" name="Nat. Commun.">
        <title>Thousands of microbial genomes shed light on interconnected biogeochemical processes in an aquifer system.</title>
        <authorList>
            <person name="Anantharaman K."/>
            <person name="Brown C.T."/>
            <person name="Hug L.A."/>
            <person name="Sharon I."/>
            <person name="Castelle C.J."/>
            <person name="Probst A.J."/>
            <person name="Thomas B.C."/>
            <person name="Singh A."/>
            <person name="Wilkins M.J."/>
            <person name="Karaoz U."/>
            <person name="Brodie E.L."/>
            <person name="Williams K.H."/>
            <person name="Hubbard S.S."/>
            <person name="Banfield J.F."/>
        </authorList>
    </citation>
    <scope>NUCLEOTIDE SEQUENCE [LARGE SCALE GENOMIC DNA]</scope>
</reference>
<dbReference type="GO" id="GO:0005737">
    <property type="term" value="C:cytoplasm"/>
    <property type="evidence" value="ECO:0007669"/>
    <property type="project" value="UniProtKB-SubCell"/>
</dbReference>
<comment type="caution">
    <text evidence="9">The sequence shown here is derived from an EMBL/GenBank/DDBJ whole genome shotgun (WGS) entry which is preliminary data.</text>
</comment>
<keyword evidence="3 6" id="KW-0238">DNA-binding</keyword>
<gene>
    <name evidence="6" type="primary">ruvA</name>
    <name evidence="9" type="ORF">A3D72_01890</name>
</gene>
<comment type="subunit">
    <text evidence="6">Homotetramer. Forms an RuvA(8)-RuvB(12)-Holliday junction (HJ) complex. HJ DNA is sandwiched between 2 RuvA tetramers; dsDNA enters through RuvA and exits via RuvB. An RuvB hexamer assembles on each DNA strand where it exits the tetramer. Each RuvB hexamer is contacted by two RuvA subunits (via domain III) on 2 adjacent RuvB subunits; this complex drives branch migration. In the full resolvosome a probable DNA-RuvA(4)-RuvB(12)-RuvC(2) complex forms which resolves the HJ.</text>
</comment>
<dbReference type="STRING" id="1802391.A3D72_01890"/>
<comment type="subcellular location">
    <subcellularLocation>
        <location evidence="6">Cytoplasm</location>
    </subcellularLocation>
</comment>
<evidence type="ECO:0000259" key="8">
    <source>
        <dbReference type="Pfam" id="PF07499"/>
    </source>
</evidence>
<dbReference type="SUPFAM" id="SSF46929">
    <property type="entry name" value="DNA helicase RuvA subunit, C-terminal domain"/>
    <property type="match status" value="1"/>
</dbReference>
<dbReference type="Gene3D" id="2.40.50.140">
    <property type="entry name" value="Nucleic acid-binding proteins"/>
    <property type="match status" value="1"/>
</dbReference>
<evidence type="ECO:0000256" key="6">
    <source>
        <dbReference type="HAMAP-Rule" id="MF_00031"/>
    </source>
</evidence>
<dbReference type="GO" id="GO:0048476">
    <property type="term" value="C:Holliday junction resolvase complex"/>
    <property type="evidence" value="ECO:0007669"/>
    <property type="project" value="UniProtKB-UniRule"/>
</dbReference>
<dbReference type="SUPFAM" id="SSF47781">
    <property type="entry name" value="RuvA domain 2-like"/>
    <property type="match status" value="1"/>
</dbReference>
<dbReference type="InterPro" id="IPR010994">
    <property type="entry name" value="RuvA_2-like"/>
</dbReference>
<keyword evidence="9" id="KW-0347">Helicase</keyword>
<dbReference type="GO" id="GO:0009378">
    <property type="term" value="F:four-way junction helicase activity"/>
    <property type="evidence" value="ECO:0007669"/>
    <property type="project" value="InterPro"/>
</dbReference>
<dbReference type="InterPro" id="IPR012340">
    <property type="entry name" value="NA-bd_OB-fold"/>
</dbReference>
<keyword evidence="9" id="KW-0067">ATP-binding</keyword>
<dbReference type="GO" id="GO:0005524">
    <property type="term" value="F:ATP binding"/>
    <property type="evidence" value="ECO:0007669"/>
    <property type="project" value="InterPro"/>
</dbReference>
<dbReference type="InterPro" id="IPR011114">
    <property type="entry name" value="RuvA_C"/>
</dbReference>
<name>A0A1F7U429_9BACT</name>
<evidence type="ECO:0000256" key="4">
    <source>
        <dbReference type="ARBA" id="ARBA00023172"/>
    </source>
</evidence>
<keyword evidence="9" id="KW-0378">Hydrolase</keyword>
<dbReference type="HAMAP" id="MF_00031">
    <property type="entry name" value="DNA_HJ_migration_RuvA"/>
    <property type="match status" value="1"/>
</dbReference>
<keyword evidence="4 6" id="KW-0233">DNA recombination</keyword>
<evidence type="ECO:0000256" key="5">
    <source>
        <dbReference type="ARBA" id="ARBA00023204"/>
    </source>
</evidence>
<dbReference type="CDD" id="cd14332">
    <property type="entry name" value="UBA_RuvA_C"/>
    <property type="match status" value="1"/>
</dbReference>
<keyword evidence="5 6" id="KW-0234">DNA repair</keyword>
<evidence type="ECO:0000256" key="1">
    <source>
        <dbReference type="ARBA" id="ARBA00022490"/>
    </source>
</evidence>
<evidence type="ECO:0000313" key="9">
    <source>
        <dbReference type="EMBL" id="OGL73023.1"/>
    </source>
</evidence>
<dbReference type="EMBL" id="MGDZ01000044">
    <property type="protein sequence ID" value="OGL73023.1"/>
    <property type="molecule type" value="Genomic_DNA"/>
</dbReference>
<proteinExistence type="inferred from homology"/>
<dbReference type="Gene3D" id="1.10.8.10">
    <property type="entry name" value="DNA helicase RuvA subunit, C-terminal domain"/>
    <property type="match status" value="1"/>
</dbReference>
<dbReference type="GO" id="GO:0000400">
    <property type="term" value="F:four-way junction DNA binding"/>
    <property type="evidence" value="ECO:0007669"/>
    <property type="project" value="UniProtKB-UniRule"/>
</dbReference>
<dbReference type="GO" id="GO:0006310">
    <property type="term" value="P:DNA recombination"/>
    <property type="evidence" value="ECO:0007669"/>
    <property type="project" value="UniProtKB-UniRule"/>
</dbReference>
<accession>A0A1F7U429</accession>
<dbReference type="Pfam" id="PF01330">
    <property type="entry name" value="RuvA_N"/>
    <property type="match status" value="1"/>
</dbReference>
<feature type="domain" description="Holliday junction DNA helicase RuvA C-terminal" evidence="8">
    <location>
        <begin position="141"/>
        <end position="182"/>
    </location>
</feature>
<dbReference type="InterPro" id="IPR000085">
    <property type="entry name" value="RuvA"/>
</dbReference>
<keyword evidence="1 6" id="KW-0963">Cytoplasm</keyword>
<dbReference type="Gene3D" id="1.10.150.20">
    <property type="entry name" value="5' to 3' exonuclease, C-terminal subdomain"/>
    <property type="match status" value="1"/>
</dbReference>
<sequence length="185" mass="19693">MISTLKGIVTHRSEDTATIEVGGIGYEVSLPVPELAKLKMGALAHLYTHEVIRDDRRELFGFGSREELEFFRKMISVSGVGPRTALHVLSLGIGKVREAIGKGDATFLSSAPGVGTKTAQKIVLELKGVIADITKTTSKGDEIVDALVGLGYGRADAADAVAQLPAEIIEPGERLRAALKIMGKR</sequence>
<dbReference type="InterPro" id="IPR036267">
    <property type="entry name" value="RuvA_C_sf"/>
</dbReference>
<comment type="domain">
    <text evidence="6">Has three domains with a flexible linker between the domains II and III and assumes an 'L' shape. Domain III is highly mobile and contacts RuvB.</text>
</comment>
<keyword evidence="2 6" id="KW-0227">DNA damage</keyword>
<comment type="caution">
    <text evidence="6">Lacks conserved residue(s) required for the propagation of feature annotation.</text>
</comment>
<evidence type="ECO:0000256" key="2">
    <source>
        <dbReference type="ARBA" id="ARBA00022763"/>
    </source>
</evidence>
<dbReference type="InterPro" id="IPR013849">
    <property type="entry name" value="DNA_helicase_Holl-junc_RuvA_I"/>
</dbReference>
<evidence type="ECO:0000259" key="7">
    <source>
        <dbReference type="Pfam" id="PF01330"/>
    </source>
</evidence>
<evidence type="ECO:0000256" key="3">
    <source>
        <dbReference type="ARBA" id="ARBA00023125"/>
    </source>
</evidence>
<dbReference type="GO" id="GO:0009379">
    <property type="term" value="C:Holliday junction helicase complex"/>
    <property type="evidence" value="ECO:0007669"/>
    <property type="project" value="InterPro"/>
</dbReference>
<comment type="function">
    <text evidence="6">The RuvA-RuvB-RuvC complex processes Holliday junction (HJ) DNA during genetic recombination and DNA repair, while the RuvA-RuvB complex plays an important role in the rescue of blocked DNA replication forks via replication fork reversal (RFR). RuvA specifically binds to HJ cruciform DNA, conferring on it an open structure. The RuvB hexamer acts as an ATP-dependent pump, pulling dsDNA into and through the RuvAB complex. HJ branch migration allows RuvC to scan DNA until it finds its consensus sequence, where it cleaves and resolves the cruciform DNA.</text>
</comment>
<dbReference type="Pfam" id="PF07499">
    <property type="entry name" value="RuvA_C"/>
    <property type="match status" value="1"/>
</dbReference>
<keyword evidence="9" id="KW-0547">Nucleotide-binding</keyword>
<dbReference type="Pfam" id="PF14520">
    <property type="entry name" value="HHH_5"/>
    <property type="match status" value="1"/>
</dbReference>
<feature type="region of interest" description="Domain III" evidence="6">
    <location>
        <begin position="141"/>
        <end position="185"/>
    </location>
</feature>
<evidence type="ECO:0000313" key="10">
    <source>
        <dbReference type="Proteomes" id="UP000176303"/>
    </source>
</evidence>
<dbReference type="SUPFAM" id="SSF50249">
    <property type="entry name" value="Nucleic acid-binding proteins"/>
    <property type="match status" value="1"/>
</dbReference>
<protein>
    <recommendedName>
        <fullName evidence="6">Holliday junction branch migration complex subunit RuvA</fullName>
    </recommendedName>
</protein>
<organism evidence="9 10">
    <name type="scientific">Candidatus Uhrbacteria bacterium RIFCSPHIGHO2_02_FULL_57_19</name>
    <dbReference type="NCBI Taxonomy" id="1802391"/>
    <lineage>
        <taxon>Bacteria</taxon>
        <taxon>Candidatus Uhriibacteriota</taxon>
    </lineage>
</organism>
<dbReference type="GO" id="GO:0006281">
    <property type="term" value="P:DNA repair"/>
    <property type="evidence" value="ECO:0007669"/>
    <property type="project" value="UniProtKB-UniRule"/>
</dbReference>
<dbReference type="NCBIfam" id="TIGR00084">
    <property type="entry name" value="ruvA"/>
    <property type="match status" value="1"/>
</dbReference>
<comment type="similarity">
    <text evidence="6">Belongs to the RuvA family.</text>
</comment>